<proteinExistence type="predicted"/>
<dbReference type="InterPro" id="IPR051132">
    <property type="entry name" value="3-5_Exonuclease_domain"/>
</dbReference>
<dbReference type="Pfam" id="PF01612">
    <property type="entry name" value="DNA_pol_A_exo1"/>
    <property type="match status" value="1"/>
</dbReference>
<dbReference type="SUPFAM" id="SSF82708">
    <property type="entry name" value="R3H domain"/>
    <property type="match status" value="1"/>
</dbReference>
<keyword evidence="4" id="KW-0269">Exonuclease</keyword>
<dbReference type="PANTHER" id="PTHR13620">
    <property type="entry name" value="3-5 EXONUCLEASE"/>
    <property type="match status" value="1"/>
</dbReference>
<dbReference type="GeneID" id="80526193"/>
<dbReference type="SMART" id="SM00474">
    <property type="entry name" value="35EXOc"/>
    <property type="match status" value="1"/>
</dbReference>
<dbReference type="InterPro" id="IPR001374">
    <property type="entry name" value="R3H_dom"/>
</dbReference>
<dbReference type="PANTHER" id="PTHR13620:SF104">
    <property type="entry name" value="EXONUCLEASE 3'-5' DOMAIN-CONTAINING PROTEIN 2"/>
    <property type="match status" value="1"/>
</dbReference>
<evidence type="ECO:0000256" key="1">
    <source>
        <dbReference type="ARBA" id="ARBA00022722"/>
    </source>
</evidence>
<sequence length="397" mass="46116">MDNKELILTINKIISYIKENGPSKMHLIDAHVKSNSSKHPIWRRHKLSLGQFLNKFPSVFLVDTDSNVNLRNIDLDNLDSESIVQSWNFKIDDKTLLEQKFNRQLVTYKFPIDRKITVSSDCNIIDQWIKTNIYDYDVKHIGFDTETFMTGQTEKISTIQLSTIDVDLIVQANKMDSLPTELNRLLFDPEIIKIGVSIVDDMISIQKYFSNPLIQSVLDLSDLSKDTLDNQDDKNNIGLKTLAAVTMNIYLPNKDLSEIKKSNWNAEILTHEQIEYAVTDSYISLMIYYKMIDGHNVDSNKYLKICKPIIDITSDKQHCLTKKEIQQKEELKKKSTIDSRIKRWYYKDDSPEFIFEPMNSFYRQYTHVTAKNYSGVTTETIGIDPNRCVVIKRLISD</sequence>
<dbReference type="RefSeq" id="YP_010788898.1">
    <property type="nucleotide sequence ID" value="NC_075367.1"/>
</dbReference>
<reference evidence="4" key="1">
    <citation type="submission" date="2018-03" db="EMBL/GenBank/DDBJ databases">
        <title>Draft genome sequences of Megaviruse, new member of the family Mimiviridae isolated from water in Shanghai, China.</title>
        <authorList>
            <person name="Xia Y."/>
        </authorList>
    </citation>
    <scope>NUCLEOTIDE SEQUENCE</scope>
    <source>
        <strain evidence="4">SH</strain>
    </source>
</reference>
<dbReference type="InterPro" id="IPR002562">
    <property type="entry name" value="3'-5'_exonuclease_dom"/>
</dbReference>
<dbReference type="InterPro" id="IPR036397">
    <property type="entry name" value="RNaseH_sf"/>
</dbReference>
<dbReference type="Gene3D" id="3.30.420.10">
    <property type="entry name" value="Ribonuclease H-like superfamily/Ribonuclease H"/>
    <property type="match status" value="1"/>
</dbReference>
<dbReference type="Gene3D" id="3.30.1370.50">
    <property type="entry name" value="R3H-like domain"/>
    <property type="match status" value="1"/>
</dbReference>
<dbReference type="InterPro" id="IPR012337">
    <property type="entry name" value="RNaseH-like_sf"/>
</dbReference>
<dbReference type="PROSITE" id="PS51061">
    <property type="entry name" value="R3H"/>
    <property type="match status" value="1"/>
</dbReference>
<dbReference type="CDD" id="cd02325">
    <property type="entry name" value="R3H"/>
    <property type="match status" value="1"/>
</dbReference>
<dbReference type="SUPFAM" id="SSF53098">
    <property type="entry name" value="Ribonuclease H-like"/>
    <property type="match status" value="1"/>
</dbReference>
<dbReference type="InterPro" id="IPR036867">
    <property type="entry name" value="R3H_dom_sf"/>
</dbReference>
<evidence type="ECO:0000256" key="2">
    <source>
        <dbReference type="ARBA" id="ARBA00022801"/>
    </source>
</evidence>
<protein>
    <submittedName>
        <fullName evidence="4">Putative 3'-5' exonuclease</fullName>
    </submittedName>
</protein>
<name>A0A3Q8U802_9VIRU</name>
<keyword evidence="2" id="KW-0378">Hydrolase</keyword>
<organism evidence="4">
    <name type="scientific">Megavirus baoshan</name>
    <dbReference type="NCBI Taxonomy" id="2496520"/>
    <lineage>
        <taxon>Viruses</taxon>
        <taxon>Varidnaviria</taxon>
        <taxon>Bamfordvirae</taxon>
        <taxon>Nucleocytoviricota</taxon>
        <taxon>Megaviricetes</taxon>
        <taxon>Imitervirales</taxon>
        <taxon>Mimiviridae</taxon>
        <taxon>Megamimivirinae</taxon>
        <taxon>Megavirus</taxon>
        <taxon>Megavirus baoshanense</taxon>
    </lineage>
</organism>
<feature type="domain" description="R3H" evidence="3">
    <location>
        <begin position="331"/>
        <end position="395"/>
    </location>
</feature>
<accession>A0A3Q8U802</accession>
<dbReference type="GO" id="GO:0003676">
    <property type="term" value="F:nucleic acid binding"/>
    <property type="evidence" value="ECO:0007669"/>
    <property type="project" value="InterPro"/>
</dbReference>
<evidence type="ECO:0000259" key="3">
    <source>
        <dbReference type="PROSITE" id="PS51061"/>
    </source>
</evidence>
<dbReference type="EMBL" id="MH046811">
    <property type="protein sequence ID" value="AZL89392.1"/>
    <property type="molecule type" value="Genomic_DNA"/>
</dbReference>
<dbReference type="SMR" id="A0A3Q8U802"/>
<dbReference type="Pfam" id="PF01424">
    <property type="entry name" value="R3H"/>
    <property type="match status" value="1"/>
</dbReference>
<dbReference type="GO" id="GO:0006139">
    <property type="term" value="P:nucleobase-containing compound metabolic process"/>
    <property type="evidence" value="ECO:0007669"/>
    <property type="project" value="InterPro"/>
</dbReference>
<evidence type="ECO:0000313" key="4">
    <source>
        <dbReference type="EMBL" id="AZL89392.1"/>
    </source>
</evidence>
<dbReference type="KEGG" id="vg:80526193"/>
<keyword evidence="1" id="KW-0540">Nuclease</keyword>
<dbReference type="GO" id="GO:0008408">
    <property type="term" value="F:3'-5' exonuclease activity"/>
    <property type="evidence" value="ECO:0007669"/>
    <property type="project" value="InterPro"/>
</dbReference>
<dbReference type="CDD" id="cd06141">
    <property type="entry name" value="WRN_exo"/>
    <property type="match status" value="1"/>
</dbReference>